<dbReference type="SUPFAM" id="SSF50630">
    <property type="entry name" value="Acid proteases"/>
    <property type="match status" value="1"/>
</dbReference>
<dbReference type="InterPro" id="IPR021109">
    <property type="entry name" value="Peptidase_aspartic_dom_sf"/>
</dbReference>
<dbReference type="Pfam" id="PF13975">
    <property type="entry name" value="gag-asp_proteas"/>
    <property type="match status" value="1"/>
</dbReference>
<evidence type="ECO:0008006" key="2">
    <source>
        <dbReference type="Google" id="ProtNLM"/>
    </source>
</evidence>
<dbReference type="EMBL" id="DTLI01000022">
    <property type="protein sequence ID" value="HHS51409.1"/>
    <property type="molecule type" value="Genomic_DNA"/>
</dbReference>
<evidence type="ECO:0000313" key="1">
    <source>
        <dbReference type="EMBL" id="HHS51409.1"/>
    </source>
</evidence>
<proteinExistence type="predicted"/>
<protein>
    <recommendedName>
        <fullName evidence="2">Peptidase A2 domain-containing protein</fullName>
    </recommendedName>
</protein>
<comment type="caution">
    <text evidence="1">The sequence shown here is derived from an EMBL/GenBank/DDBJ whole genome shotgun (WGS) entry which is preliminary data.</text>
</comment>
<organism evidence="1">
    <name type="scientific">candidate division WOR-3 bacterium</name>
    <dbReference type="NCBI Taxonomy" id="2052148"/>
    <lineage>
        <taxon>Bacteria</taxon>
        <taxon>Bacteria division WOR-3</taxon>
    </lineage>
</organism>
<dbReference type="InterPro" id="IPR034122">
    <property type="entry name" value="Retropepsin-like_bacterial"/>
</dbReference>
<dbReference type="Gene3D" id="2.40.70.10">
    <property type="entry name" value="Acid Proteases"/>
    <property type="match status" value="1"/>
</dbReference>
<sequence length="140" mass="15582">MTGRCWSDVLRTETPFHTREPLIKKVEVKLEGEAARTLFLVLALDTGATNTFISWDAAYALGYDPAESKPKKRIITGSGVEYAPLIRVKSVKAFGIEIKDLEVVCHDLPEEASVDGLLGLNFLKNFDFCINYSKGMIEVK</sequence>
<accession>A0A7C6A8J1</accession>
<dbReference type="AlphaFoldDB" id="A0A7C6A8J1"/>
<gene>
    <name evidence="1" type="ORF">ENW73_00880</name>
</gene>
<name>A0A7C6A8J1_UNCW3</name>
<dbReference type="CDD" id="cd05483">
    <property type="entry name" value="retropepsin_like_bacteria"/>
    <property type="match status" value="1"/>
</dbReference>
<reference evidence="1" key="1">
    <citation type="journal article" date="2020" name="mSystems">
        <title>Genome- and Community-Level Interaction Insights into Carbon Utilization and Element Cycling Functions of Hydrothermarchaeota in Hydrothermal Sediment.</title>
        <authorList>
            <person name="Zhou Z."/>
            <person name="Liu Y."/>
            <person name="Xu W."/>
            <person name="Pan J."/>
            <person name="Luo Z.H."/>
            <person name="Li M."/>
        </authorList>
    </citation>
    <scope>NUCLEOTIDE SEQUENCE [LARGE SCALE GENOMIC DNA]</scope>
    <source>
        <strain evidence="1">SpSt-876</strain>
    </source>
</reference>